<reference evidence="2" key="2">
    <citation type="submission" date="2022-01" db="EMBL/GenBank/DDBJ databases">
        <authorList>
            <person name="Yamashiro T."/>
            <person name="Shiraishi A."/>
            <person name="Satake H."/>
            <person name="Nakayama K."/>
        </authorList>
    </citation>
    <scope>NUCLEOTIDE SEQUENCE</scope>
</reference>
<feature type="region of interest" description="Disordered" evidence="1">
    <location>
        <begin position="1"/>
        <end position="46"/>
    </location>
</feature>
<evidence type="ECO:0000313" key="3">
    <source>
        <dbReference type="Proteomes" id="UP001151760"/>
    </source>
</evidence>
<protein>
    <submittedName>
        <fullName evidence="2">Uncharacterized protein</fullName>
    </submittedName>
</protein>
<sequence length="271" mass="30021">MQNYHTNQPSTSSSLPSNTIPNLRNEAKAITTRSGASYDGPPIPPQVVEKAMPSKQYESATLSTSVRFLKLVPPRAEHQIGDCYEDVSRPSIDGVLVSNGGFELSKDGNPISTLRRDLLGDVKIPKRRIGDSSRKGDIRSHPGGTIKVANALSRTALENQFLSVSLLICLGKHDCAERIPLGSTFVGETLRKNNQLHQTFEKSSIVMTHKLDDMIELPKSQPKRTYNEDLECEIVMVKMPRCMAWLDDEPIGDLDTMKDKVIFDEKKLGSS</sequence>
<proteinExistence type="predicted"/>
<name>A0ABQ4ZV82_9ASTR</name>
<comment type="caution">
    <text evidence="2">The sequence shown here is derived from an EMBL/GenBank/DDBJ whole genome shotgun (WGS) entry which is preliminary data.</text>
</comment>
<feature type="compositionally biased region" description="Polar residues" evidence="1">
    <location>
        <begin position="1"/>
        <end position="22"/>
    </location>
</feature>
<keyword evidence="3" id="KW-1185">Reference proteome</keyword>
<evidence type="ECO:0000256" key="1">
    <source>
        <dbReference type="SAM" id="MobiDB-lite"/>
    </source>
</evidence>
<accession>A0ABQ4ZV82</accession>
<organism evidence="2 3">
    <name type="scientific">Tanacetum coccineum</name>
    <dbReference type="NCBI Taxonomy" id="301880"/>
    <lineage>
        <taxon>Eukaryota</taxon>
        <taxon>Viridiplantae</taxon>
        <taxon>Streptophyta</taxon>
        <taxon>Embryophyta</taxon>
        <taxon>Tracheophyta</taxon>
        <taxon>Spermatophyta</taxon>
        <taxon>Magnoliopsida</taxon>
        <taxon>eudicotyledons</taxon>
        <taxon>Gunneridae</taxon>
        <taxon>Pentapetalae</taxon>
        <taxon>asterids</taxon>
        <taxon>campanulids</taxon>
        <taxon>Asterales</taxon>
        <taxon>Asteraceae</taxon>
        <taxon>Asteroideae</taxon>
        <taxon>Anthemideae</taxon>
        <taxon>Anthemidinae</taxon>
        <taxon>Tanacetum</taxon>
    </lineage>
</organism>
<evidence type="ECO:0000313" key="2">
    <source>
        <dbReference type="EMBL" id="GJS92748.1"/>
    </source>
</evidence>
<dbReference type="EMBL" id="BQNB010011604">
    <property type="protein sequence ID" value="GJS92748.1"/>
    <property type="molecule type" value="Genomic_DNA"/>
</dbReference>
<reference evidence="2" key="1">
    <citation type="journal article" date="2022" name="Int. J. Mol. Sci.">
        <title>Draft Genome of Tanacetum Coccineum: Genomic Comparison of Closely Related Tanacetum-Family Plants.</title>
        <authorList>
            <person name="Yamashiro T."/>
            <person name="Shiraishi A."/>
            <person name="Nakayama K."/>
            <person name="Satake H."/>
        </authorList>
    </citation>
    <scope>NUCLEOTIDE SEQUENCE</scope>
</reference>
<gene>
    <name evidence="2" type="ORF">Tco_0799716</name>
</gene>
<dbReference type="Proteomes" id="UP001151760">
    <property type="component" value="Unassembled WGS sequence"/>
</dbReference>